<keyword evidence="3" id="KW-0050">Antiport</keyword>
<evidence type="ECO:0000313" key="12">
    <source>
        <dbReference type="Proteomes" id="UP000290244"/>
    </source>
</evidence>
<feature type="transmembrane region" description="Helical" evidence="10">
    <location>
        <begin position="316"/>
        <end position="338"/>
    </location>
</feature>
<keyword evidence="5 10" id="KW-0812">Transmembrane</keyword>
<dbReference type="InterPro" id="IPR050222">
    <property type="entry name" value="MATE_MdtK"/>
</dbReference>
<dbReference type="PANTHER" id="PTHR43298:SF2">
    <property type="entry name" value="FMN_FAD EXPORTER YEEO-RELATED"/>
    <property type="match status" value="1"/>
</dbReference>
<dbReference type="RefSeq" id="WP_130598541.1">
    <property type="nucleotide sequence ID" value="NZ_CP034759.1"/>
</dbReference>
<dbReference type="Pfam" id="PF01554">
    <property type="entry name" value="MatE"/>
    <property type="match status" value="2"/>
</dbReference>
<feature type="transmembrane region" description="Helical" evidence="10">
    <location>
        <begin position="350"/>
        <end position="368"/>
    </location>
</feature>
<dbReference type="InterPro" id="IPR048279">
    <property type="entry name" value="MdtK-like"/>
</dbReference>
<evidence type="ECO:0000256" key="7">
    <source>
        <dbReference type="ARBA" id="ARBA00023065"/>
    </source>
</evidence>
<dbReference type="EMBL" id="CP034759">
    <property type="protein sequence ID" value="QBG34384.1"/>
    <property type="molecule type" value="Genomic_DNA"/>
</dbReference>
<dbReference type="OrthoDB" id="9780160at2"/>
<evidence type="ECO:0000256" key="10">
    <source>
        <dbReference type="SAM" id="Phobius"/>
    </source>
</evidence>
<reference evidence="11 12" key="1">
    <citation type="submission" date="2018-12" db="EMBL/GenBank/DDBJ databases">
        <title>Complete genome of Litorilituus sediminis.</title>
        <authorList>
            <person name="Liu A."/>
            <person name="Rong J."/>
        </authorList>
    </citation>
    <scope>NUCLEOTIDE SEQUENCE [LARGE SCALE GENOMIC DNA]</scope>
    <source>
        <strain evidence="11 12">JCM 17549</strain>
    </source>
</reference>
<dbReference type="PIRSF" id="PIRSF006603">
    <property type="entry name" value="DinF"/>
    <property type="match status" value="1"/>
</dbReference>
<evidence type="ECO:0000256" key="4">
    <source>
        <dbReference type="ARBA" id="ARBA00022475"/>
    </source>
</evidence>
<feature type="transmembrane region" description="Helical" evidence="10">
    <location>
        <begin position="94"/>
        <end position="112"/>
    </location>
</feature>
<dbReference type="AlphaFoldDB" id="A0A4P6P0P6"/>
<name>A0A4P6P0P6_9GAMM</name>
<evidence type="ECO:0000256" key="5">
    <source>
        <dbReference type="ARBA" id="ARBA00022692"/>
    </source>
</evidence>
<evidence type="ECO:0000256" key="8">
    <source>
        <dbReference type="ARBA" id="ARBA00023136"/>
    </source>
</evidence>
<dbReference type="KEGG" id="lsd:EMK97_00840"/>
<dbReference type="CDD" id="cd13131">
    <property type="entry name" value="MATE_NorM_like"/>
    <property type="match status" value="1"/>
</dbReference>
<protein>
    <recommendedName>
        <fullName evidence="9">Multidrug-efflux transporter</fullName>
    </recommendedName>
</protein>
<evidence type="ECO:0000256" key="2">
    <source>
        <dbReference type="ARBA" id="ARBA00022448"/>
    </source>
</evidence>
<dbReference type="Proteomes" id="UP000290244">
    <property type="component" value="Chromosome"/>
</dbReference>
<keyword evidence="8 10" id="KW-0472">Membrane</keyword>
<feature type="transmembrane region" description="Helical" evidence="10">
    <location>
        <begin position="201"/>
        <end position="220"/>
    </location>
</feature>
<keyword evidence="6 10" id="KW-1133">Transmembrane helix</keyword>
<proteinExistence type="predicted"/>
<dbReference type="GO" id="GO:0042910">
    <property type="term" value="F:xenobiotic transmembrane transporter activity"/>
    <property type="evidence" value="ECO:0007669"/>
    <property type="project" value="InterPro"/>
</dbReference>
<dbReference type="GO" id="GO:0015297">
    <property type="term" value="F:antiporter activity"/>
    <property type="evidence" value="ECO:0007669"/>
    <property type="project" value="UniProtKB-KW"/>
</dbReference>
<evidence type="ECO:0000256" key="9">
    <source>
        <dbReference type="ARBA" id="ARBA00031636"/>
    </source>
</evidence>
<feature type="transmembrane region" description="Helical" evidence="10">
    <location>
        <begin position="21"/>
        <end position="43"/>
    </location>
</feature>
<feature type="transmembrane region" description="Helical" evidence="10">
    <location>
        <begin position="421"/>
        <end position="440"/>
    </location>
</feature>
<feature type="transmembrane region" description="Helical" evidence="10">
    <location>
        <begin position="161"/>
        <end position="181"/>
    </location>
</feature>
<feature type="transmembrane region" description="Helical" evidence="10">
    <location>
        <begin position="389"/>
        <end position="409"/>
    </location>
</feature>
<feature type="transmembrane region" description="Helical" evidence="10">
    <location>
        <begin position="55"/>
        <end position="74"/>
    </location>
</feature>
<evidence type="ECO:0000256" key="3">
    <source>
        <dbReference type="ARBA" id="ARBA00022449"/>
    </source>
</evidence>
<evidence type="ECO:0000256" key="1">
    <source>
        <dbReference type="ARBA" id="ARBA00004429"/>
    </source>
</evidence>
<keyword evidence="2" id="KW-0813">Transport</keyword>
<evidence type="ECO:0000256" key="6">
    <source>
        <dbReference type="ARBA" id="ARBA00022989"/>
    </source>
</evidence>
<keyword evidence="7" id="KW-0406">Ion transport</keyword>
<dbReference type="PANTHER" id="PTHR43298">
    <property type="entry name" value="MULTIDRUG RESISTANCE PROTEIN NORM-RELATED"/>
    <property type="match status" value="1"/>
</dbReference>
<dbReference type="GO" id="GO:0005886">
    <property type="term" value="C:plasma membrane"/>
    <property type="evidence" value="ECO:0007669"/>
    <property type="project" value="UniProtKB-SubCell"/>
</dbReference>
<keyword evidence="4" id="KW-1003">Cell membrane</keyword>
<dbReference type="NCBIfam" id="TIGR00797">
    <property type="entry name" value="matE"/>
    <property type="match status" value="1"/>
</dbReference>
<feature type="transmembrane region" description="Helical" evidence="10">
    <location>
        <begin position="278"/>
        <end position="304"/>
    </location>
</feature>
<accession>A0A4P6P0P6</accession>
<keyword evidence="12" id="KW-1185">Reference proteome</keyword>
<sequence length="454" mass="49725">MKLSAFIFHTKSLLKLTYPILIAQLIQNLMGFVDIVMAGRVSATDLAAVAVANSIWLPLILTVYGLIMALAAIVSQLSGAKKYHQVIEQTYQTAWIALTLGLSLIALFYLLAPIIMPQVTLEGNLASLMFDYLNFIVWGAPGFCLYLVLRNYSEGLSFTKPTMLISLIGLLVNIPANYIFIYGKFGMPALGGAGCGLATAIVYWAMFFSMLIYCAFSKVLGKANLFSRFYWPNIAEIKTILALGIPIALSLLFEVSLFSIVAIILVPFGAQVVASHQIALNFTGLIFMVPLSIAMATTIKVGFAIGEKNLQQAKDYCFYSIVLGLLLACLTAFITVVFRQEIASIYSAEPEVITLAASLMLLASLYQFSDTVQVVSAGALRGYKDTKSILYITFISYWLVGLSVGMILGVTDWLVPQMGPYGFWIGFIIGLTTAAILLAWRLRVVQKRMTLTLQ</sequence>
<organism evidence="11 12">
    <name type="scientific">Litorilituus sediminis</name>
    <dbReference type="NCBI Taxonomy" id="718192"/>
    <lineage>
        <taxon>Bacteria</taxon>
        <taxon>Pseudomonadati</taxon>
        <taxon>Pseudomonadota</taxon>
        <taxon>Gammaproteobacteria</taxon>
        <taxon>Alteromonadales</taxon>
        <taxon>Colwelliaceae</taxon>
        <taxon>Litorilituus</taxon>
    </lineage>
</organism>
<dbReference type="InterPro" id="IPR002528">
    <property type="entry name" value="MATE_fam"/>
</dbReference>
<feature type="transmembrane region" description="Helical" evidence="10">
    <location>
        <begin position="240"/>
        <end position="266"/>
    </location>
</feature>
<dbReference type="GO" id="GO:0006811">
    <property type="term" value="P:monoatomic ion transport"/>
    <property type="evidence" value="ECO:0007669"/>
    <property type="project" value="UniProtKB-KW"/>
</dbReference>
<comment type="subcellular location">
    <subcellularLocation>
        <location evidence="1">Cell inner membrane</location>
        <topology evidence="1">Multi-pass membrane protein</topology>
    </subcellularLocation>
</comment>
<gene>
    <name evidence="11" type="ORF">EMK97_00840</name>
</gene>
<evidence type="ECO:0000313" key="11">
    <source>
        <dbReference type="EMBL" id="QBG34384.1"/>
    </source>
</evidence>
<feature type="transmembrane region" description="Helical" evidence="10">
    <location>
        <begin position="132"/>
        <end position="149"/>
    </location>
</feature>